<reference evidence="3 4" key="1">
    <citation type="submission" date="2020-04" db="EMBL/GenBank/DDBJ databases">
        <title>Chitinophaga sp. G-6-1-13 sp. nov., isolated from soil.</title>
        <authorList>
            <person name="Dahal R.H."/>
            <person name="Chaudhary D.K."/>
        </authorList>
    </citation>
    <scope>NUCLEOTIDE SEQUENCE [LARGE SCALE GENOMIC DNA]</scope>
    <source>
        <strain evidence="3 4">G-6-1-13</strain>
    </source>
</reference>
<evidence type="ECO:0000256" key="1">
    <source>
        <dbReference type="ARBA" id="ARBA00022801"/>
    </source>
</evidence>
<organism evidence="3 4">
    <name type="scientific">Chitinophaga fulva</name>
    <dbReference type="NCBI Taxonomy" id="2728842"/>
    <lineage>
        <taxon>Bacteria</taxon>
        <taxon>Pseudomonadati</taxon>
        <taxon>Bacteroidota</taxon>
        <taxon>Chitinophagia</taxon>
        <taxon>Chitinophagales</taxon>
        <taxon>Chitinophagaceae</taxon>
        <taxon>Chitinophaga</taxon>
    </lineage>
</organism>
<dbReference type="AlphaFoldDB" id="A0A848GNA9"/>
<dbReference type="SUPFAM" id="SSF53474">
    <property type="entry name" value="alpha/beta-Hydrolases"/>
    <property type="match status" value="1"/>
</dbReference>
<dbReference type="PRINTS" id="PR00412">
    <property type="entry name" value="EPOXHYDRLASE"/>
</dbReference>
<dbReference type="GO" id="GO:0016787">
    <property type="term" value="F:hydrolase activity"/>
    <property type="evidence" value="ECO:0007669"/>
    <property type="project" value="UniProtKB-KW"/>
</dbReference>
<dbReference type="EMBL" id="JABBGC010000002">
    <property type="protein sequence ID" value="NML40105.1"/>
    <property type="molecule type" value="Genomic_DNA"/>
</dbReference>
<dbReference type="Gene3D" id="3.40.50.1820">
    <property type="entry name" value="alpha/beta hydrolase"/>
    <property type="match status" value="1"/>
</dbReference>
<protein>
    <submittedName>
        <fullName evidence="3">Alpha/beta hydrolase</fullName>
    </submittedName>
</protein>
<keyword evidence="4" id="KW-1185">Reference proteome</keyword>
<dbReference type="InterPro" id="IPR000639">
    <property type="entry name" value="Epox_hydrolase-like"/>
</dbReference>
<gene>
    <name evidence="3" type="ORF">HHL17_23090</name>
</gene>
<dbReference type="Proteomes" id="UP000583266">
    <property type="component" value="Unassembled WGS sequence"/>
</dbReference>
<feature type="domain" description="AB hydrolase-1" evidence="2">
    <location>
        <begin position="69"/>
        <end position="188"/>
    </location>
</feature>
<sequence>MTKSIFSFSIIALLTACNLPTEKKQQVSGNGEIATQVVEPAVPPAGFKDASAMVNGVNIHYVIGGQGEPLLLVHGFGQNWYMWNRLLPELSKSFTVIAPDLRGVGKSDKPASGYDKKTMAADMHALMKKLGYNNINLAGHDIGLMVAYAYCAQFGEDVKKVALMDALIPGVDPVWTQSKNSLWWFGFFAWPASGELVSGKEKLFLISFWPVVGHVKDAFTPEEVNEFVWAYSQQGATQGAFQWFGNFEQDAKDNREFMKHKLSIPLLAMSGEFSAAPYFVDHCRLVASNVKESVIKGAGHWLVQENTAQVQHDLSAFFKDK</sequence>
<keyword evidence="1 3" id="KW-0378">Hydrolase</keyword>
<evidence type="ECO:0000259" key="2">
    <source>
        <dbReference type="Pfam" id="PF00561"/>
    </source>
</evidence>
<comment type="caution">
    <text evidence="3">The sequence shown here is derived from an EMBL/GenBank/DDBJ whole genome shotgun (WGS) entry which is preliminary data.</text>
</comment>
<dbReference type="PANTHER" id="PTHR43329">
    <property type="entry name" value="EPOXIDE HYDROLASE"/>
    <property type="match status" value="1"/>
</dbReference>
<evidence type="ECO:0000313" key="3">
    <source>
        <dbReference type="EMBL" id="NML40105.1"/>
    </source>
</evidence>
<name>A0A848GNA9_9BACT</name>
<evidence type="ECO:0000313" key="4">
    <source>
        <dbReference type="Proteomes" id="UP000583266"/>
    </source>
</evidence>
<dbReference type="InterPro" id="IPR000073">
    <property type="entry name" value="AB_hydrolase_1"/>
</dbReference>
<dbReference type="Pfam" id="PF00561">
    <property type="entry name" value="Abhydrolase_1"/>
    <property type="match status" value="1"/>
</dbReference>
<dbReference type="PRINTS" id="PR00111">
    <property type="entry name" value="ABHYDROLASE"/>
</dbReference>
<dbReference type="InterPro" id="IPR029058">
    <property type="entry name" value="AB_hydrolase_fold"/>
</dbReference>
<proteinExistence type="predicted"/>
<dbReference type="PROSITE" id="PS51257">
    <property type="entry name" value="PROKAR_LIPOPROTEIN"/>
    <property type="match status" value="1"/>
</dbReference>
<dbReference type="RefSeq" id="WP_169227140.1">
    <property type="nucleotide sequence ID" value="NZ_JABBGC010000002.1"/>
</dbReference>
<accession>A0A848GNA9</accession>